<feature type="non-terminal residue" evidence="1">
    <location>
        <position position="1"/>
    </location>
</feature>
<name>A0ABD6A3B5_9EURY</name>
<accession>A0ABD6A3B5</accession>
<dbReference type="AlphaFoldDB" id="A0ABD6A3B5"/>
<comment type="caution">
    <text evidence="1">The sequence shown here is derived from an EMBL/GenBank/DDBJ whole genome shotgun (WGS) entry which is preliminary data.</text>
</comment>
<proteinExistence type="predicted"/>
<dbReference type="Proteomes" id="UP001596434">
    <property type="component" value="Unassembled WGS sequence"/>
</dbReference>
<gene>
    <name evidence="1" type="ORF">ACFQKE_19600</name>
</gene>
<evidence type="ECO:0000313" key="2">
    <source>
        <dbReference type="Proteomes" id="UP001596434"/>
    </source>
</evidence>
<evidence type="ECO:0000313" key="1">
    <source>
        <dbReference type="EMBL" id="MFC7257458.1"/>
    </source>
</evidence>
<reference evidence="1 2" key="1">
    <citation type="journal article" date="2019" name="Int. J. Syst. Evol. Microbiol.">
        <title>The Global Catalogue of Microorganisms (GCM) 10K type strain sequencing project: providing services to taxonomists for standard genome sequencing and annotation.</title>
        <authorList>
            <consortium name="The Broad Institute Genomics Platform"/>
            <consortium name="The Broad Institute Genome Sequencing Center for Infectious Disease"/>
            <person name="Wu L."/>
            <person name="Ma J."/>
        </authorList>
    </citation>
    <scope>NUCLEOTIDE SEQUENCE [LARGE SCALE GENOMIC DNA]</scope>
    <source>
        <strain evidence="1 2">GX21</strain>
    </source>
</reference>
<dbReference type="RefSeq" id="WP_379707173.1">
    <property type="nucleotide sequence ID" value="NZ_JBHTAT010000006.1"/>
</dbReference>
<dbReference type="EMBL" id="JBHTAT010000006">
    <property type="protein sequence ID" value="MFC7257458.1"/>
    <property type="molecule type" value="Genomic_DNA"/>
</dbReference>
<protein>
    <submittedName>
        <fullName evidence="1">Uncharacterized protein</fullName>
    </submittedName>
</protein>
<sequence>AVAGQMRLDVVLGDEPVGEGIDHLLLAHLADRPLFESIRPGAVRNERLNALPRGRDIDDILAA</sequence>
<keyword evidence="2" id="KW-1185">Reference proteome</keyword>
<organism evidence="1 2">
    <name type="scientific">Haloplanus litoreus</name>
    <dbReference type="NCBI Taxonomy" id="767515"/>
    <lineage>
        <taxon>Archaea</taxon>
        <taxon>Methanobacteriati</taxon>
        <taxon>Methanobacteriota</taxon>
        <taxon>Stenosarchaea group</taxon>
        <taxon>Halobacteria</taxon>
        <taxon>Halobacteriales</taxon>
        <taxon>Haloferacaceae</taxon>
        <taxon>Haloplanus</taxon>
    </lineage>
</organism>